<feature type="region of interest" description="Disordered" evidence="1">
    <location>
        <begin position="115"/>
        <end position="134"/>
    </location>
</feature>
<evidence type="ECO:0000256" key="1">
    <source>
        <dbReference type="SAM" id="MobiDB-lite"/>
    </source>
</evidence>
<gene>
    <name evidence="2" type="ORF">OGAPHI_000348</name>
</gene>
<feature type="region of interest" description="Disordered" evidence="1">
    <location>
        <begin position="1"/>
        <end position="87"/>
    </location>
</feature>
<feature type="compositionally biased region" description="Polar residues" evidence="1">
    <location>
        <begin position="115"/>
        <end position="126"/>
    </location>
</feature>
<organism evidence="2 3">
    <name type="scientific">Ogataea philodendri</name>
    <dbReference type="NCBI Taxonomy" id="1378263"/>
    <lineage>
        <taxon>Eukaryota</taxon>
        <taxon>Fungi</taxon>
        <taxon>Dikarya</taxon>
        <taxon>Ascomycota</taxon>
        <taxon>Saccharomycotina</taxon>
        <taxon>Pichiomycetes</taxon>
        <taxon>Pichiales</taxon>
        <taxon>Pichiaceae</taxon>
        <taxon>Ogataea</taxon>
    </lineage>
</organism>
<dbReference type="RefSeq" id="XP_046064819.1">
    <property type="nucleotide sequence ID" value="XM_046204479.1"/>
</dbReference>
<reference evidence="2" key="2">
    <citation type="submission" date="2021-01" db="EMBL/GenBank/DDBJ databases">
        <authorList>
            <person name="Schikora-Tamarit M.A."/>
        </authorList>
    </citation>
    <scope>NUCLEOTIDE SEQUENCE</scope>
    <source>
        <strain evidence="2">CBS6075</strain>
    </source>
</reference>
<proteinExistence type="predicted"/>
<protein>
    <submittedName>
        <fullName evidence="2">Uncharacterized protein</fullName>
    </submittedName>
</protein>
<feature type="compositionally biased region" description="Basic and acidic residues" evidence="1">
    <location>
        <begin position="1"/>
        <end position="11"/>
    </location>
</feature>
<sequence length="248" mass="27584">MRGRTERRPLGAKDANTHGVSRSTSPYKDSSSKSRSGSFSPVRIERPKSTKLDSNESLGMGLGKLSPSKRSSLGTVSPTKKLKPSKGFQIYEDRTNYRDTLEGLEAMAVTNIQNKENEPFVSSSPGKENLSPARRSAKRAALSDLRIDEYPGYIQVAEPRTNGVLAPKHQLKQSFMFRPSSSTKRAAIPSFITPPKKNRIQYKYIGSLNSQQPDPEVRSRTDLDTGVVRKLTFDIQSDSIASYETRKK</sequence>
<comment type="caution">
    <text evidence="2">The sequence shown here is derived from an EMBL/GenBank/DDBJ whole genome shotgun (WGS) entry which is preliminary data.</text>
</comment>
<feature type="compositionally biased region" description="Polar residues" evidence="1">
    <location>
        <begin position="68"/>
        <end position="78"/>
    </location>
</feature>
<feature type="compositionally biased region" description="Basic and acidic residues" evidence="1">
    <location>
        <begin position="43"/>
        <end position="54"/>
    </location>
</feature>
<evidence type="ECO:0000313" key="3">
    <source>
        <dbReference type="Proteomes" id="UP000769157"/>
    </source>
</evidence>
<dbReference type="AlphaFoldDB" id="A0A9P8T9S2"/>
<dbReference type="OrthoDB" id="4069241at2759"/>
<reference evidence="2" key="1">
    <citation type="journal article" date="2021" name="Open Biol.">
        <title>Shared evolutionary footprints suggest mitochondrial oxidative damage underlies multiple complex I losses in fungi.</title>
        <authorList>
            <person name="Schikora-Tamarit M.A."/>
            <person name="Marcet-Houben M."/>
            <person name="Nosek J."/>
            <person name="Gabaldon T."/>
        </authorList>
    </citation>
    <scope>NUCLEOTIDE SEQUENCE</scope>
    <source>
        <strain evidence="2">CBS6075</strain>
    </source>
</reference>
<dbReference type="GeneID" id="70232316"/>
<evidence type="ECO:0000313" key="2">
    <source>
        <dbReference type="EMBL" id="KAH3671643.1"/>
    </source>
</evidence>
<dbReference type="EMBL" id="JAEUBE010000055">
    <property type="protein sequence ID" value="KAH3671643.1"/>
    <property type="molecule type" value="Genomic_DNA"/>
</dbReference>
<dbReference type="Proteomes" id="UP000769157">
    <property type="component" value="Unassembled WGS sequence"/>
</dbReference>
<accession>A0A9P8T9S2</accession>
<name>A0A9P8T9S2_9ASCO</name>
<feature type="compositionally biased region" description="Low complexity" evidence="1">
    <location>
        <begin position="21"/>
        <end position="40"/>
    </location>
</feature>
<keyword evidence="3" id="KW-1185">Reference proteome</keyword>